<evidence type="ECO:0000313" key="8">
    <source>
        <dbReference type="EMBL" id="VDH89158.1"/>
    </source>
</evidence>
<reference evidence="8" key="1">
    <citation type="submission" date="2018-11" db="EMBL/GenBank/DDBJ databases">
        <authorList>
            <person name="Alioto T."/>
            <person name="Alioto T."/>
        </authorList>
    </citation>
    <scope>NUCLEOTIDE SEQUENCE</scope>
</reference>
<feature type="transmembrane region" description="Helical" evidence="6">
    <location>
        <begin position="121"/>
        <end position="146"/>
    </location>
</feature>
<evidence type="ECO:0000313" key="9">
    <source>
        <dbReference type="Proteomes" id="UP000596742"/>
    </source>
</evidence>
<gene>
    <name evidence="8" type="ORF">MGAL_10B030358</name>
</gene>
<name>A0A8B6BE03_MYTGA</name>
<evidence type="ECO:0000256" key="3">
    <source>
        <dbReference type="ARBA" id="ARBA00022989"/>
    </source>
</evidence>
<dbReference type="GO" id="GO:0008528">
    <property type="term" value="F:G protein-coupled peptide receptor activity"/>
    <property type="evidence" value="ECO:0007669"/>
    <property type="project" value="InterPro"/>
</dbReference>
<feature type="domain" description="G-protein coupled receptors family 1 profile" evidence="7">
    <location>
        <begin position="100"/>
        <end position="328"/>
    </location>
</feature>
<dbReference type="Proteomes" id="UP000596742">
    <property type="component" value="Unassembled WGS sequence"/>
</dbReference>
<protein>
    <recommendedName>
        <fullName evidence="7">G-protein coupled receptors family 1 profile domain-containing protein</fullName>
    </recommendedName>
</protein>
<dbReference type="InterPro" id="IPR053071">
    <property type="entry name" value="GPCR1-related_rcpt"/>
</dbReference>
<evidence type="ECO:0000256" key="1">
    <source>
        <dbReference type="ARBA" id="ARBA00004370"/>
    </source>
</evidence>
<dbReference type="AlphaFoldDB" id="A0A8B6BE03"/>
<feature type="transmembrane region" description="Helical" evidence="6">
    <location>
        <begin position="272"/>
        <end position="293"/>
    </location>
</feature>
<accession>A0A8B6BE03</accession>
<dbReference type="InterPro" id="IPR017452">
    <property type="entry name" value="GPCR_Rhodpsn_7TM"/>
</dbReference>
<feature type="transmembrane region" description="Helical" evidence="6">
    <location>
        <begin position="83"/>
        <end position="109"/>
    </location>
</feature>
<organism evidence="8 9">
    <name type="scientific">Mytilus galloprovincialis</name>
    <name type="common">Mediterranean mussel</name>
    <dbReference type="NCBI Taxonomy" id="29158"/>
    <lineage>
        <taxon>Eukaryota</taxon>
        <taxon>Metazoa</taxon>
        <taxon>Spiralia</taxon>
        <taxon>Lophotrochozoa</taxon>
        <taxon>Mollusca</taxon>
        <taxon>Bivalvia</taxon>
        <taxon>Autobranchia</taxon>
        <taxon>Pteriomorphia</taxon>
        <taxon>Mytilida</taxon>
        <taxon>Mytiloidea</taxon>
        <taxon>Mytilidae</taxon>
        <taxon>Mytilinae</taxon>
        <taxon>Mytilus</taxon>
    </lineage>
</organism>
<evidence type="ECO:0000259" key="7">
    <source>
        <dbReference type="PROSITE" id="PS50262"/>
    </source>
</evidence>
<proteinExistence type="predicted"/>
<comment type="caution">
    <text evidence="8">The sequence shown here is derived from an EMBL/GenBank/DDBJ whole genome shotgun (WGS) entry which is preliminary data.</text>
</comment>
<comment type="subcellular location">
    <subcellularLocation>
        <location evidence="1">Membrane</location>
    </subcellularLocation>
</comment>
<dbReference type="PANTHER" id="PTHR47023:SF1">
    <property type="entry name" value="SEX PEPTIDE RECEPTOR"/>
    <property type="match status" value="1"/>
</dbReference>
<evidence type="ECO:0000256" key="5">
    <source>
        <dbReference type="SAM" id="MobiDB-lite"/>
    </source>
</evidence>
<dbReference type="PANTHER" id="PTHR47023">
    <property type="entry name" value="SEX PEPTIDE RECEPTOR"/>
    <property type="match status" value="1"/>
</dbReference>
<feature type="transmembrane region" description="Helical" evidence="6">
    <location>
        <begin position="204"/>
        <end position="227"/>
    </location>
</feature>
<dbReference type="Gene3D" id="1.20.1070.10">
    <property type="entry name" value="Rhodopsin 7-helix transmembrane proteins"/>
    <property type="match status" value="1"/>
</dbReference>
<feature type="transmembrane region" description="Helical" evidence="6">
    <location>
        <begin position="314"/>
        <end position="339"/>
    </location>
</feature>
<evidence type="ECO:0000256" key="4">
    <source>
        <dbReference type="ARBA" id="ARBA00023136"/>
    </source>
</evidence>
<dbReference type="PROSITE" id="PS50262">
    <property type="entry name" value="G_PROTEIN_RECEP_F1_2"/>
    <property type="match status" value="1"/>
</dbReference>
<dbReference type="OrthoDB" id="6063116at2759"/>
<dbReference type="EMBL" id="UYJE01000010">
    <property type="protein sequence ID" value="VDH89158.1"/>
    <property type="molecule type" value="Genomic_DNA"/>
</dbReference>
<sequence length="433" mass="48742">MTNLSTPFSFDIDFNASTPSNLCTTLSYASTETSTKPSNVFTIPSNASSSTSKADKINMSNGTTLEQIIIVDFRQWYQHGFEIVIYAYGIPILTVFNIIMYSFMIFVFFKNGMNSKSHLCLIAIAICDSIGPLFPSIMWVYFFAIRNHLYYLPYEWCRVYHYMTEVLPKIFTTASFYTTVLLAAQRYICVGHPFKADRLCSKTIITYCICGLFGLSLLMKGIFFVHYDYFGITVPAFVEENATMEACAVRAPEWIKMTFFEYLAIVQTLEMFIFNVIPSTVLLIFEILLVIALKKSTAARKKMSTNAKMRKENQLTYSTIAITSLSLLQGLFTIFSMSFDFLYLMFGVETINNNDIRSISTASSMSYIVLTPSNFIITCCLSSEFRNNVKAIFTSSSAKVNRPKDTSKAVSISTASTSGSTVSMSDKSNISYS</sequence>
<keyword evidence="4 6" id="KW-0472">Membrane</keyword>
<keyword evidence="9" id="KW-1185">Reference proteome</keyword>
<dbReference type="Pfam" id="PF10324">
    <property type="entry name" value="7TM_GPCR_Srw"/>
    <property type="match status" value="1"/>
</dbReference>
<evidence type="ECO:0000256" key="2">
    <source>
        <dbReference type="ARBA" id="ARBA00022692"/>
    </source>
</evidence>
<evidence type="ECO:0000256" key="6">
    <source>
        <dbReference type="SAM" id="Phobius"/>
    </source>
</evidence>
<keyword evidence="2 6" id="KW-0812">Transmembrane</keyword>
<dbReference type="SUPFAM" id="SSF81321">
    <property type="entry name" value="Family A G protein-coupled receptor-like"/>
    <property type="match status" value="1"/>
</dbReference>
<dbReference type="InterPro" id="IPR019427">
    <property type="entry name" value="7TM_GPCR_serpentine_rcpt_Srw"/>
</dbReference>
<feature type="region of interest" description="Disordered" evidence="5">
    <location>
        <begin position="413"/>
        <end position="433"/>
    </location>
</feature>
<keyword evidence="3 6" id="KW-1133">Transmembrane helix</keyword>
<dbReference type="GO" id="GO:0016020">
    <property type="term" value="C:membrane"/>
    <property type="evidence" value="ECO:0007669"/>
    <property type="project" value="UniProtKB-SubCell"/>
</dbReference>